<dbReference type="RefSeq" id="WP_126997191.1">
    <property type="nucleotide sequence ID" value="NZ_CP034346.1"/>
</dbReference>
<evidence type="ECO:0000259" key="8">
    <source>
        <dbReference type="Pfam" id="PF00266"/>
    </source>
</evidence>
<dbReference type="InterPro" id="IPR015422">
    <property type="entry name" value="PyrdxlP-dep_Trfase_small"/>
</dbReference>
<dbReference type="Gene3D" id="1.10.260.50">
    <property type="match status" value="1"/>
</dbReference>
<dbReference type="InterPro" id="IPR000192">
    <property type="entry name" value="Aminotrans_V_dom"/>
</dbReference>
<dbReference type="Pfam" id="PF00266">
    <property type="entry name" value="Aminotran_5"/>
    <property type="match status" value="1"/>
</dbReference>
<proteinExistence type="inferred from homology"/>
<keyword evidence="5" id="KW-0408">Iron</keyword>
<dbReference type="InterPro" id="IPR020578">
    <property type="entry name" value="Aminotrans_V_PyrdxlP_BS"/>
</dbReference>
<evidence type="ECO:0000256" key="6">
    <source>
        <dbReference type="ARBA" id="ARBA00023014"/>
    </source>
</evidence>
<dbReference type="GO" id="GO:0051536">
    <property type="term" value="F:iron-sulfur cluster binding"/>
    <property type="evidence" value="ECO:0007669"/>
    <property type="project" value="UniProtKB-KW"/>
</dbReference>
<evidence type="ECO:0000256" key="2">
    <source>
        <dbReference type="ARBA" id="ARBA00006490"/>
    </source>
</evidence>
<feature type="domain" description="Aminotransferase class V" evidence="8">
    <location>
        <begin position="3"/>
        <end position="364"/>
    </location>
</feature>
<keyword evidence="3" id="KW-0479">Metal-binding</keyword>
<dbReference type="GO" id="GO:0046872">
    <property type="term" value="F:metal ion binding"/>
    <property type="evidence" value="ECO:0007669"/>
    <property type="project" value="UniProtKB-KW"/>
</dbReference>
<dbReference type="PIRSF" id="PIRSF005572">
    <property type="entry name" value="NifS"/>
    <property type="match status" value="1"/>
</dbReference>
<dbReference type="InterPro" id="IPR015421">
    <property type="entry name" value="PyrdxlP-dep_Trfase_major"/>
</dbReference>
<name>A0A3S9UVU5_9BACL</name>
<comment type="similarity">
    <text evidence="2">Belongs to the class-V pyridoxal-phosphate-dependent aminotransferase family. NifS/IscS subfamily.</text>
</comment>
<evidence type="ECO:0000256" key="1">
    <source>
        <dbReference type="ARBA" id="ARBA00001933"/>
    </source>
</evidence>
<evidence type="ECO:0000313" key="10">
    <source>
        <dbReference type="Proteomes" id="UP000270678"/>
    </source>
</evidence>
<keyword evidence="4" id="KW-0663">Pyridoxal phosphate</keyword>
<keyword evidence="6" id="KW-0411">Iron-sulfur</keyword>
<dbReference type="Gene3D" id="3.90.1150.10">
    <property type="entry name" value="Aspartate Aminotransferase, domain 1"/>
    <property type="match status" value="1"/>
</dbReference>
<dbReference type="OrthoDB" id="9808002at2"/>
<evidence type="ECO:0000256" key="3">
    <source>
        <dbReference type="ARBA" id="ARBA00022723"/>
    </source>
</evidence>
<dbReference type="AlphaFoldDB" id="A0A3S9UVU5"/>
<dbReference type="Gene3D" id="3.40.640.10">
    <property type="entry name" value="Type I PLP-dependent aspartate aminotransferase-like (Major domain)"/>
    <property type="match status" value="1"/>
</dbReference>
<protein>
    <submittedName>
        <fullName evidence="9">Cysteine desulfurase</fullName>
    </submittedName>
</protein>
<dbReference type="InterPro" id="IPR016454">
    <property type="entry name" value="Cysteine_dSase"/>
</dbReference>
<evidence type="ECO:0000256" key="7">
    <source>
        <dbReference type="RuleBase" id="RU004504"/>
    </source>
</evidence>
<dbReference type="GO" id="GO:0031071">
    <property type="term" value="F:cysteine desulfurase activity"/>
    <property type="evidence" value="ECO:0007669"/>
    <property type="project" value="UniProtKB-ARBA"/>
</dbReference>
<accession>A0A3S9UVU5</accession>
<dbReference type="FunFam" id="3.40.640.10:FF:000084">
    <property type="entry name" value="IscS-like cysteine desulfurase"/>
    <property type="match status" value="1"/>
</dbReference>
<dbReference type="EMBL" id="CP034346">
    <property type="protein sequence ID" value="AZS14479.1"/>
    <property type="molecule type" value="Genomic_DNA"/>
</dbReference>
<comment type="cofactor">
    <cofactor evidence="1 7">
        <name>pyridoxal 5'-phosphate</name>
        <dbReference type="ChEBI" id="CHEBI:597326"/>
    </cofactor>
</comment>
<dbReference type="Proteomes" id="UP000270678">
    <property type="component" value="Chromosome"/>
</dbReference>
<organism evidence="9 10">
    <name type="scientific">Paenibacillus lutimineralis</name>
    <dbReference type="NCBI Taxonomy" id="2707005"/>
    <lineage>
        <taxon>Bacteria</taxon>
        <taxon>Bacillati</taxon>
        <taxon>Bacillota</taxon>
        <taxon>Bacilli</taxon>
        <taxon>Bacillales</taxon>
        <taxon>Paenibacillaceae</taxon>
        <taxon>Paenibacillus</taxon>
    </lineage>
</organism>
<dbReference type="PANTHER" id="PTHR11601">
    <property type="entry name" value="CYSTEINE DESULFURYLASE FAMILY MEMBER"/>
    <property type="match status" value="1"/>
</dbReference>
<keyword evidence="10" id="KW-1185">Reference proteome</keyword>
<dbReference type="KEGG" id="plut:EI981_08440"/>
<sequence length="382" mass="41356">MKYMDYAATTPPHPEVARTIAEVMSLHYGNPSSLHILGEQSEQLLKKAREVCAGVLQVKPSEIIITSGASESNNAAIKGAALQFMNRGKHLITTAIEHPSVYECCKQLESLGWNVTYLSVNHEGTVTPEQVCAAVQDDTVLVSVMHVNNETGSINPVQEIGKQLKVQHPRVLFHVDGVQGFGKLPLSLQASGIDMYSLSAHKFRGPKGIGLLYVREGIKLQPLLAGGSQEGGRRAGTENIPYIVGMAKALRLAKEEQAQVAERLRHLRKVLIDGIAAIPKLVLNSPPDGAPHIIHFSCPGMKAEAMLHMLEEDGFLVSTRSACSSKKSEPSRILLAMGKSVEEASSGIRVSLGEEHTEQDIQQFLAALQSAVTRQEDLKGRG</sequence>
<dbReference type="SUPFAM" id="SSF53383">
    <property type="entry name" value="PLP-dependent transferases"/>
    <property type="match status" value="1"/>
</dbReference>
<evidence type="ECO:0000313" key="9">
    <source>
        <dbReference type="EMBL" id="AZS14479.1"/>
    </source>
</evidence>
<dbReference type="InterPro" id="IPR015424">
    <property type="entry name" value="PyrdxlP-dep_Trfase"/>
</dbReference>
<dbReference type="PROSITE" id="PS00595">
    <property type="entry name" value="AA_TRANSFER_CLASS_5"/>
    <property type="match status" value="1"/>
</dbReference>
<gene>
    <name evidence="9" type="ORF">EI981_08440</name>
</gene>
<evidence type="ECO:0000256" key="5">
    <source>
        <dbReference type="ARBA" id="ARBA00023004"/>
    </source>
</evidence>
<reference evidence="10" key="1">
    <citation type="submission" date="2018-12" db="EMBL/GenBank/DDBJ databases">
        <title>Complete genome sequence of Paenibacillus sp. MBLB1234.</title>
        <authorList>
            <person name="Nam Y.-D."/>
            <person name="Kang J."/>
            <person name="Chung W.-H."/>
            <person name="Park Y.S."/>
        </authorList>
    </citation>
    <scope>NUCLEOTIDE SEQUENCE [LARGE SCALE GENOMIC DNA]</scope>
    <source>
        <strain evidence="10">MBLB1234</strain>
    </source>
</reference>
<dbReference type="PANTHER" id="PTHR11601:SF50">
    <property type="entry name" value="CYSTEINE DESULFURASE ISCS 2-RELATED"/>
    <property type="match status" value="1"/>
</dbReference>
<evidence type="ECO:0000256" key="4">
    <source>
        <dbReference type="ARBA" id="ARBA00022898"/>
    </source>
</evidence>